<dbReference type="GO" id="GO:0016987">
    <property type="term" value="F:sigma factor activity"/>
    <property type="evidence" value="ECO:0007669"/>
    <property type="project" value="UniProtKB-KW"/>
</dbReference>
<evidence type="ECO:0000256" key="6">
    <source>
        <dbReference type="SAM" id="MobiDB-lite"/>
    </source>
</evidence>
<dbReference type="PANTHER" id="PTHR30603">
    <property type="entry name" value="RNA POLYMERASE SIGMA FACTOR RPO"/>
    <property type="match status" value="1"/>
</dbReference>
<feature type="compositionally biased region" description="Basic and acidic residues" evidence="6">
    <location>
        <begin position="1"/>
        <end position="20"/>
    </location>
</feature>
<evidence type="ECO:0000256" key="4">
    <source>
        <dbReference type="ARBA" id="ARBA00023163"/>
    </source>
</evidence>
<dbReference type="InterPro" id="IPR007630">
    <property type="entry name" value="RNA_pol_sigma70_r4"/>
</dbReference>
<comment type="caution">
    <text evidence="9">The sequence shown here is derived from an EMBL/GenBank/DDBJ whole genome shotgun (WGS) entry which is preliminary data.</text>
</comment>
<gene>
    <name evidence="9" type="ORF">KSX_34750</name>
</gene>
<comment type="similarity">
    <text evidence="5">Belongs to the sigma-70 factor family.</text>
</comment>
<feature type="domain" description="RNA polymerase sigma-70" evidence="8">
    <location>
        <begin position="356"/>
        <end position="382"/>
    </location>
</feature>
<evidence type="ECO:0000313" key="10">
    <source>
        <dbReference type="Proteomes" id="UP000612362"/>
    </source>
</evidence>
<dbReference type="InterPro" id="IPR000943">
    <property type="entry name" value="RNA_pol_sigma70"/>
</dbReference>
<feature type="region of interest" description="Disordered" evidence="6">
    <location>
        <begin position="1"/>
        <end position="122"/>
    </location>
</feature>
<evidence type="ECO:0000313" key="9">
    <source>
        <dbReference type="EMBL" id="GHO45312.1"/>
    </source>
</evidence>
<dbReference type="FunFam" id="1.10.601.10:FF:000001">
    <property type="entry name" value="RNA polymerase sigma factor SigA"/>
    <property type="match status" value="1"/>
</dbReference>
<dbReference type="GO" id="GO:0003677">
    <property type="term" value="F:DNA binding"/>
    <property type="evidence" value="ECO:0007669"/>
    <property type="project" value="UniProtKB-KW"/>
</dbReference>
<dbReference type="GO" id="GO:0006352">
    <property type="term" value="P:DNA-templated transcription initiation"/>
    <property type="evidence" value="ECO:0007669"/>
    <property type="project" value="InterPro"/>
</dbReference>
<evidence type="ECO:0000256" key="2">
    <source>
        <dbReference type="ARBA" id="ARBA00023082"/>
    </source>
</evidence>
<dbReference type="InterPro" id="IPR009042">
    <property type="entry name" value="RNA_pol_sigma70_r1_2"/>
</dbReference>
<keyword evidence="3 5" id="KW-0238">DNA-binding</keyword>
<dbReference type="Pfam" id="PF04539">
    <property type="entry name" value="Sigma70_r3"/>
    <property type="match status" value="1"/>
</dbReference>
<dbReference type="Gene3D" id="1.10.10.10">
    <property type="entry name" value="Winged helix-like DNA-binding domain superfamily/Winged helix DNA-binding domain"/>
    <property type="match status" value="2"/>
</dbReference>
<feature type="compositionally biased region" description="Polar residues" evidence="6">
    <location>
        <begin position="23"/>
        <end position="33"/>
    </location>
</feature>
<evidence type="ECO:0000256" key="5">
    <source>
        <dbReference type="RuleBase" id="RU362124"/>
    </source>
</evidence>
<keyword evidence="2 5" id="KW-0731">Sigma factor</keyword>
<evidence type="ECO:0000256" key="1">
    <source>
        <dbReference type="ARBA" id="ARBA00023015"/>
    </source>
</evidence>
<evidence type="ECO:0000256" key="3">
    <source>
        <dbReference type="ARBA" id="ARBA00023125"/>
    </source>
</evidence>
<organism evidence="9 10">
    <name type="scientific">Ktedonospora formicarum</name>
    <dbReference type="NCBI Taxonomy" id="2778364"/>
    <lineage>
        <taxon>Bacteria</taxon>
        <taxon>Bacillati</taxon>
        <taxon>Chloroflexota</taxon>
        <taxon>Ktedonobacteria</taxon>
        <taxon>Ktedonobacterales</taxon>
        <taxon>Ktedonobacteraceae</taxon>
        <taxon>Ktedonospora</taxon>
    </lineage>
</organism>
<dbReference type="InterPro" id="IPR013325">
    <property type="entry name" value="RNA_pol_sigma_r2"/>
</dbReference>
<feature type="compositionally biased region" description="Acidic residues" evidence="6">
    <location>
        <begin position="102"/>
        <end position="119"/>
    </location>
</feature>
<comment type="function">
    <text evidence="5">Sigma factors are initiation factors that promote the attachment of RNA polymerase to specific initiation sites and are then released.</text>
</comment>
<dbReference type="InterPro" id="IPR036388">
    <property type="entry name" value="WH-like_DNA-bd_sf"/>
</dbReference>
<dbReference type="RefSeq" id="WP_220194657.1">
    <property type="nucleotide sequence ID" value="NZ_BNJF01000001.1"/>
</dbReference>
<dbReference type="PROSITE" id="PS00715">
    <property type="entry name" value="SIGMA70_1"/>
    <property type="match status" value="1"/>
</dbReference>
<dbReference type="Pfam" id="PF04542">
    <property type="entry name" value="Sigma70_r2"/>
    <property type="match status" value="1"/>
</dbReference>
<keyword evidence="4 5" id="KW-0804">Transcription</keyword>
<dbReference type="NCBIfam" id="TIGR02937">
    <property type="entry name" value="sigma70-ECF"/>
    <property type="match status" value="1"/>
</dbReference>
<dbReference type="InterPro" id="IPR013324">
    <property type="entry name" value="RNA_pol_sigma_r3/r4-like"/>
</dbReference>
<name>A0A8J3MQW5_9CHLR</name>
<accession>A0A8J3MQW5</accession>
<dbReference type="PANTHER" id="PTHR30603:SF47">
    <property type="entry name" value="RNA POLYMERASE SIGMA FACTOR SIGD, CHLOROPLASTIC"/>
    <property type="match status" value="1"/>
</dbReference>
<dbReference type="Pfam" id="PF00140">
    <property type="entry name" value="Sigma70_r1_2"/>
    <property type="match status" value="1"/>
</dbReference>
<dbReference type="CDD" id="cd06171">
    <property type="entry name" value="Sigma70_r4"/>
    <property type="match status" value="1"/>
</dbReference>
<dbReference type="InterPro" id="IPR007624">
    <property type="entry name" value="RNA_pol_sigma70_r3"/>
</dbReference>
<dbReference type="AlphaFoldDB" id="A0A8J3MQW5"/>
<sequence>MVASVKHKEREPQVRFDIHGQDSAASEGTVASQRTRRRATRLVSEEGGTRGRKAGRPSTRVTAEEVVGEEATSFLEQDSFPDEPKGATPTRRRRSKTTTNELPDDAFYDEEGTEDEGESDREVDNAIRQYLAEIGRFPLLTPEQELKIARRVANGEPEAQKRLVEANLRLVVSIAKRYNNQGISLLDLIQEGNLGLIRAVQKFDPQRGFRFSTYATWWIRQAISRAVAEHTRTIHVPVHVVELIYKMKRITRQLYQDLGRDPFPEEIAHALNLTKERVVELQSIAETPISLDAPLIEDEQYHLADTLIDTHAAAPAEVVTHQVLRDHISRALETLNQRERQVIELRYGLHDGYCHTLEELSAYFKLTRERIRQIEVKALRTLRQPIQVHLLRDFA</sequence>
<dbReference type="InterPro" id="IPR050239">
    <property type="entry name" value="Sigma-70_RNA_pol_init_factors"/>
</dbReference>
<proteinExistence type="inferred from homology"/>
<dbReference type="PRINTS" id="PR00046">
    <property type="entry name" value="SIGMA70FCT"/>
</dbReference>
<feature type="domain" description="RNA polymerase sigma-70" evidence="7">
    <location>
        <begin position="187"/>
        <end position="200"/>
    </location>
</feature>
<dbReference type="Gene3D" id="1.10.601.10">
    <property type="entry name" value="RNA Polymerase Primary Sigma Factor"/>
    <property type="match status" value="2"/>
</dbReference>
<dbReference type="InterPro" id="IPR007627">
    <property type="entry name" value="RNA_pol_sigma70_r2"/>
</dbReference>
<dbReference type="EMBL" id="BNJF01000001">
    <property type="protein sequence ID" value="GHO45312.1"/>
    <property type="molecule type" value="Genomic_DNA"/>
</dbReference>
<evidence type="ECO:0000259" key="7">
    <source>
        <dbReference type="PROSITE" id="PS00715"/>
    </source>
</evidence>
<dbReference type="PROSITE" id="PS00716">
    <property type="entry name" value="SIGMA70_2"/>
    <property type="match status" value="1"/>
</dbReference>
<dbReference type="SUPFAM" id="SSF88659">
    <property type="entry name" value="Sigma3 and sigma4 domains of RNA polymerase sigma factors"/>
    <property type="match status" value="2"/>
</dbReference>
<protein>
    <recommendedName>
        <fullName evidence="5">RNA polymerase sigma factor</fullName>
    </recommendedName>
</protein>
<reference evidence="9" key="1">
    <citation type="submission" date="2020-10" db="EMBL/GenBank/DDBJ databases">
        <title>Taxonomic study of unclassified bacteria belonging to the class Ktedonobacteria.</title>
        <authorList>
            <person name="Yabe S."/>
            <person name="Wang C.M."/>
            <person name="Zheng Y."/>
            <person name="Sakai Y."/>
            <person name="Cavaletti L."/>
            <person name="Monciardini P."/>
            <person name="Donadio S."/>
        </authorList>
    </citation>
    <scope>NUCLEOTIDE SEQUENCE</scope>
    <source>
        <strain evidence="9">SOSP1-1</strain>
    </source>
</reference>
<dbReference type="SUPFAM" id="SSF88946">
    <property type="entry name" value="Sigma2 domain of RNA polymerase sigma factors"/>
    <property type="match status" value="1"/>
</dbReference>
<keyword evidence="10" id="KW-1185">Reference proteome</keyword>
<dbReference type="Pfam" id="PF04545">
    <property type="entry name" value="Sigma70_r4"/>
    <property type="match status" value="1"/>
</dbReference>
<dbReference type="Proteomes" id="UP000612362">
    <property type="component" value="Unassembled WGS sequence"/>
</dbReference>
<evidence type="ECO:0000259" key="8">
    <source>
        <dbReference type="PROSITE" id="PS00716"/>
    </source>
</evidence>
<keyword evidence="1 5" id="KW-0805">Transcription regulation</keyword>
<dbReference type="InterPro" id="IPR014284">
    <property type="entry name" value="RNA_pol_sigma-70_dom"/>
</dbReference>